<dbReference type="Ensembl" id="ENSCINT00000026487.2">
    <property type="protein sequence ID" value="ENSCINP00000026241.2"/>
    <property type="gene ID" value="ENSCING00000022120.1"/>
</dbReference>
<reference evidence="2" key="1">
    <citation type="journal article" date="2002" name="Science">
        <title>The draft genome of Ciona intestinalis: insights into chordate and vertebrate origins.</title>
        <authorList>
            <person name="Dehal P."/>
            <person name="Satou Y."/>
            <person name="Campbell R.K."/>
            <person name="Chapman J."/>
            <person name="Degnan B."/>
            <person name="De Tomaso A."/>
            <person name="Davidson B."/>
            <person name="Di Gregorio A."/>
            <person name="Gelpke M."/>
            <person name="Goodstein D.M."/>
            <person name="Harafuji N."/>
            <person name="Hastings K.E."/>
            <person name="Ho I."/>
            <person name="Hotta K."/>
            <person name="Huang W."/>
            <person name="Kawashima T."/>
            <person name="Lemaire P."/>
            <person name="Martinez D."/>
            <person name="Meinertzhagen I.A."/>
            <person name="Necula S."/>
            <person name="Nonaka M."/>
            <person name="Putnam N."/>
            <person name="Rash S."/>
            <person name="Saiga H."/>
            <person name="Satake M."/>
            <person name="Terry A."/>
            <person name="Yamada L."/>
            <person name="Wang H.G."/>
            <person name="Awazu S."/>
            <person name="Azumi K."/>
            <person name="Boore J."/>
            <person name="Branno M."/>
            <person name="Chin-Bow S."/>
            <person name="DeSantis R."/>
            <person name="Doyle S."/>
            <person name="Francino P."/>
            <person name="Keys D.N."/>
            <person name="Haga S."/>
            <person name="Hayashi H."/>
            <person name="Hino K."/>
            <person name="Imai K.S."/>
            <person name="Inaba K."/>
            <person name="Kano S."/>
            <person name="Kobayashi K."/>
            <person name="Kobayashi M."/>
            <person name="Lee B.I."/>
            <person name="Makabe K.W."/>
            <person name="Manohar C."/>
            <person name="Matassi G."/>
            <person name="Medina M."/>
            <person name="Mochizuki Y."/>
            <person name="Mount S."/>
            <person name="Morishita T."/>
            <person name="Miura S."/>
            <person name="Nakayama A."/>
            <person name="Nishizaka S."/>
            <person name="Nomoto H."/>
            <person name="Ohta F."/>
            <person name="Oishi K."/>
            <person name="Rigoutsos I."/>
            <person name="Sano M."/>
            <person name="Sasaki A."/>
            <person name="Sasakura Y."/>
            <person name="Shoguchi E."/>
            <person name="Shin-i T."/>
            <person name="Spagnuolo A."/>
            <person name="Stainier D."/>
            <person name="Suzuki M.M."/>
            <person name="Tassy O."/>
            <person name="Takatori N."/>
            <person name="Tokuoka M."/>
            <person name="Yagi K."/>
            <person name="Yoshizaki F."/>
            <person name="Wada S."/>
            <person name="Zhang C."/>
            <person name="Hyatt P.D."/>
            <person name="Larimer F."/>
            <person name="Detter C."/>
            <person name="Doggett N."/>
            <person name="Glavina T."/>
            <person name="Hawkins T."/>
            <person name="Richardson P."/>
            <person name="Lucas S."/>
            <person name="Kohara Y."/>
            <person name="Levine M."/>
            <person name="Satoh N."/>
            <person name="Rokhsar D.S."/>
        </authorList>
    </citation>
    <scope>NUCLEOTIDE SEQUENCE [LARGE SCALE GENOMIC DNA]</scope>
</reference>
<reference evidence="1" key="2">
    <citation type="journal article" date="2008" name="Genome Biol.">
        <title>Improved genome assembly and evidence-based global gene model set for the chordate Ciona intestinalis: new insight into intron and operon populations.</title>
        <authorList>
            <person name="Satou Y."/>
            <person name="Mineta K."/>
            <person name="Ogasawara M."/>
            <person name="Sasakura Y."/>
            <person name="Shoguchi E."/>
            <person name="Ueno K."/>
            <person name="Yamada L."/>
            <person name="Matsumoto J."/>
            <person name="Wasserscheid J."/>
            <person name="Dewar K."/>
            <person name="Wiley G.B."/>
            <person name="Macmil S.L."/>
            <person name="Roe B.A."/>
            <person name="Zeller R.W."/>
            <person name="Hastings K.E."/>
            <person name="Lemaire P."/>
            <person name="Lindquist E."/>
            <person name="Endo T."/>
            <person name="Hotta K."/>
            <person name="Inaba K."/>
        </authorList>
    </citation>
    <scope>NUCLEOTIDE SEQUENCE [LARGE SCALE GENOMIC DNA]</scope>
    <source>
        <strain evidence="1">wild type</strain>
    </source>
</reference>
<evidence type="ECO:0000313" key="2">
    <source>
        <dbReference type="Proteomes" id="UP000008144"/>
    </source>
</evidence>
<dbReference type="InParanoid" id="F6VMU8"/>
<keyword evidence="2" id="KW-1185">Reference proteome</keyword>
<dbReference type="AlphaFoldDB" id="F6VMU8"/>
<protein>
    <submittedName>
        <fullName evidence="1">Uncharacterized protein</fullName>
    </submittedName>
</protein>
<dbReference type="HOGENOM" id="CLU_2966824_0_0_1"/>
<sequence>VTKIKQTFNTVYFQKFQRFLTGNTNFSSFSIGNTDLATLVRASTLNSLVRQSPFRHEVS</sequence>
<reference evidence="1" key="4">
    <citation type="submission" date="2025-09" db="UniProtKB">
        <authorList>
            <consortium name="Ensembl"/>
        </authorList>
    </citation>
    <scope>IDENTIFICATION</scope>
</reference>
<dbReference type="Proteomes" id="UP000008144">
    <property type="component" value="Chromosome 13"/>
</dbReference>
<dbReference type="EMBL" id="EAAA01001129">
    <property type="status" value="NOT_ANNOTATED_CDS"/>
    <property type="molecule type" value="Genomic_DNA"/>
</dbReference>
<evidence type="ECO:0000313" key="1">
    <source>
        <dbReference type="Ensembl" id="ENSCINP00000026241.2"/>
    </source>
</evidence>
<accession>F6VMU8</accession>
<organism evidence="1 2">
    <name type="scientific">Ciona intestinalis</name>
    <name type="common">Transparent sea squirt</name>
    <name type="synonym">Ascidia intestinalis</name>
    <dbReference type="NCBI Taxonomy" id="7719"/>
    <lineage>
        <taxon>Eukaryota</taxon>
        <taxon>Metazoa</taxon>
        <taxon>Chordata</taxon>
        <taxon>Tunicata</taxon>
        <taxon>Ascidiacea</taxon>
        <taxon>Phlebobranchia</taxon>
        <taxon>Cionidae</taxon>
        <taxon>Ciona</taxon>
    </lineage>
</organism>
<name>F6VMU8_CIOIN</name>
<reference evidence="1" key="3">
    <citation type="submission" date="2025-08" db="UniProtKB">
        <authorList>
            <consortium name="Ensembl"/>
        </authorList>
    </citation>
    <scope>IDENTIFICATION</scope>
</reference>
<proteinExistence type="predicted"/>